<dbReference type="InterPro" id="IPR004929">
    <property type="entry name" value="I-spanin"/>
</dbReference>
<dbReference type="EMBL" id="JACANB010000008">
    <property type="protein sequence ID" value="MDM1697081.1"/>
    <property type="molecule type" value="Genomic_DNA"/>
</dbReference>
<reference evidence="2" key="2">
    <citation type="journal article" date="2022" name="Sci. Total Environ.">
        <title>Prevalence, transmission, and molecular epidemiology of tet(X)-positive bacteria among humans, animals, and environmental niches in China: An epidemiological, and genomic-based study.</title>
        <authorList>
            <person name="Dong N."/>
            <person name="Zeng Y."/>
            <person name="Cai C."/>
            <person name="Sun C."/>
            <person name="Lu J."/>
            <person name="Liu C."/>
            <person name="Zhou H."/>
            <person name="Sun Q."/>
            <person name="Shu L."/>
            <person name="Wang H."/>
            <person name="Wang Y."/>
            <person name="Wang S."/>
            <person name="Wu C."/>
            <person name="Chan E.W."/>
            <person name="Chen G."/>
            <person name="Shen Z."/>
            <person name="Chen S."/>
            <person name="Zhang R."/>
        </authorList>
    </citation>
    <scope>NUCLEOTIDE SEQUENCE</scope>
    <source>
        <strain evidence="2">DF46-2-2</strain>
    </source>
</reference>
<dbReference type="AlphaFoldDB" id="A0AAW7DU03"/>
<accession>A0AAW7DU03</accession>
<dbReference type="RefSeq" id="WP_286594337.1">
    <property type="nucleotide sequence ID" value="NZ_JACANB010000008.1"/>
</dbReference>
<organism evidence="2 3">
    <name type="scientific">Thiopseudomonas alkaliphila</name>
    <dbReference type="NCBI Taxonomy" id="1697053"/>
    <lineage>
        <taxon>Bacteria</taxon>
        <taxon>Pseudomonadati</taxon>
        <taxon>Pseudomonadota</taxon>
        <taxon>Gammaproteobacteria</taxon>
        <taxon>Pseudomonadales</taxon>
        <taxon>Pseudomonadaceae</taxon>
        <taxon>Thiopseudomonas</taxon>
    </lineage>
</organism>
<dbReference type="Pfam" id="PF03245">
    <property type="entry name" value="Phage_lysis"/>
    <property type="match status" value="1"/>
</dbReference>
<evidence type="ECO:0000313" key="3">
    <source>
        <dbReference type="Proteomes" id="UP001173465"/>
    </source>
</evidence>
<reference evidence="2" key="1">
    <citation type="submission" date="2020-06" db="EMBL/GenBank/DDBJ databases">
        <authorList>
            <person name="Dong N."/>
        </authorList>
    </citation>
    <scope>NUCLEOTIDE SEQUENCE</scope>
    <source>
        <strain evidence="2">DF46-2-2</strain>
    </source>
</reference>
<dbReference type="Proteomes" id="UP001173465">
    <property type="component" value="Unassembled WGS sequence"/>
</dbReference>
<dbReference type="GO" id="GO:0044659">
    <property type="term" value="P:viral release from host cell by cytolysis"/>
    <property type="evidence" value="ECO:0007669"/>
    <property type="project" value="InterPro"/>
</dbReference>
<evidence type="ECO:0000313" key="2">
    <source>
        <dbReference type="EMBL" id="MDM1697081.1"/>
    </source>
</evidence>
<feature type="coiled-coil region" evidence="1">
    <location>
        <begin position="53"/>
        <end position="98"/>
    </location>
</feature>
<sequence>MSKSLYLGLLAGAVVFSAGWTASSWQKDKQIARLELSHANYLRGLAEHNAKVINDLFSEAEAKQQVLTELDQKHYQELSHEQKANQQLIAELASAKHRLSVRIEPTSCSSVSTNTETTGLDDAAGARAELHPAAAADLFRVAAQADECRAKLTALQEFANQL</sequence>
<protein>
    <submittedName>
        <fullName evidence="2">Lysis protein</fullName>
    </submittedName>
</protein>
<evidence type="ECO:0000256" key="1">
    <source>
        <dbReference type="SAM" id="Coils"/>
    </source>
</evidence>
<proteinExistence type="predicted"/>
<name>A0AAW7DU03_9GAMM</name>
<keyword evidence="1" id="KW-0175">Coiled coil</keyword>
<gene>
    <name evidence="2" type="ORF">HX099_10490</name>
</gene>
<comment type="caution">
    <text evidence="2">The sequence shown here is derived from an EMBL/GenBank/DDBJ whole genome shotgun (WGS) entry which is preliminary data.</text>
</comment>